<sequence length="385" mass="45140">MSKYDIIKFNKDDIIIKSGEKPSNYFYIITKGKTLCYNDFYKSYKYNSEKGSILGLVSSVIDEPYFSNIEVIEETEVIKIKTDSIININNEELLYKIYDYLYLVLETWLSKYYTILAKNKVDLYNKDDILTMIEIYKNNGYTDVVYKMAEKYLQIFPDNNDIDEIKKILNNIKPSEKPKHIGGTSFKFKKGYCLYSEIDPANHIYIITSGKIGIYSILNKKQIIRSVYSNGYIINGYPPSLEYKPLLTTAVILEDAVIEIISKKDLVKMIDKDRALRMDFIKMAAMKVYNAVLKIKSINTKELNKKLIIIIYSIIKMETLFCKDMKTLKLLYKIDDIKNMLNINNSDKDIYSQLQNIKYIEIDNLKNIKVSDVINYIKKYKNYIF</sequence>
<dbReference type="InterPro" id="IPR018490">
    <property type="entry name" value="cNMP-bd_dom_sf"/>
</dbReference>
<dbReference type="InterPro" id="IPR000595">
    <property type="entry name" value="cNMP-bd_dom"/>
</dbReference>
<evidence type="ECO:0000313" key="3">
    <source>
        <dbReference type="Proteomes" id="UP000001915"/>
    </source>
</evidence>
<dbReference type="Proteomes" id="UP000001915">
    <property type="component" value="Chromosome"/>
</dbReference>
<reference evidence="2 3" key="1">
    <citation type="journal article" date="2010" name="Stand. Genomic Sci.">
        <title>Complete genome sequence of Brachyspira murdochii type strain (56-150).</title>
        <authorList>
            <person name="Pati A."/>
            <person name="Sikorski J."/>
            <person name="Gronow S."/>
            <person name="Munk C."/>
            <person name="Lapidus A."/>
            <person name="Copeland A."/>
            <person name="Glavina Del Tio T."/>
            <person name="Nolan M."/>
            <person name="Lucas S."/>
            <person name="Chen F."/>
            <person name="Tice H."/>
            <person name="Cheng J.F."/>
            <person name="Han C."/>
            <person name="Detter J.C."/>
            <person name="Bruce D."/>
            <person name="Tapia R."/>
            <person name="Goodwin L."/>
            <person name="Pitluck S."/>
            <person name="Liolios K."/>
            <person name="Ivanova N."/>
            <person name="Mavromatis K."/>
            <person name="Mikhailova N."/>
            <person name="Chen A."/>
            <person name="Palaniappan K."/>
            <person name="Land M."/>
            <person name="Hauser L."/>
            <person name="Chang Y.J."/>
            <person name="Jeffries C.D."/>
            <person name="Spring S."/>
            <person name="Rohde M."/>
            <person name="Goker M."/>
            <person name="Bristow J."/>
            <person name="Eisen J.A."/>
            <person name="Markowitz V."/>
            <person name="Hugenholtz P."/>
            <person name="Kyrpides N.C."/>
            <person name="Klenk H.P."/>
        </authorList>
    </citation>
    <scope>NUCLEOTIDE SEQUENCE [LARGE SCALE GENOMIC DNA]</scope>
    <source>
        <strain evidence="3">ATCC 51284 / DSM 12563 / 56-150</strain>
    </source>
</reference>
<dbReference type="EMBL" id="CP001959">
    <property type="protein sequence ID" value="ADG72839.1"/>
    <property type="molecule type" value="Genomic_DNA"/>
</dbReference>
<dbReference type="SUPFAM" id="SSF51206">
    <property type="entry name" value="cAMP-binding domain-like"/>
    <property type="match status" value="2"/>
</dbReference>
<accession>D5U7P3</accession>
<dbReference type="Gene3D" id="2.60.120.10">
    <property type="entry name" value="Jelly Rolls"/>
    <property type="match status" value="2"/>
</dbReference>
<organism evidence="2 3">
    <name type="scientific">Brachyspira murdochii (strain ATCC 51284 / DSM 12563 / 56-150)</name>
    <name type="common">Serpulina murdochii</name>
    <dbReference type="NCBI Taxonomy" id="526224"/>
    <lineage>
        <taxon>Bacteria</taxon>
        <taxon>Pseudomonadati</taxon>
        <taxon>Spirochaetota</taxon>
        <taxon>Spirochaetia</taxon>
        <taxon>Brachyspirales</taxon>
        <taxon>Brachyspiraceae</taxon>
        <taxon>Brachyspira</taxon>
    </lineage>
</organism>
<feature type="domain" description="Cyclic nucleotide-binding" evidence="1">
    <location>
        <begin position="187"/>
        <end position="273"/>
    </location>
</feature>
<dbReference type="CDD" id="cd00038">
    <property type="entry name" value="CAP_ED"/>
    <property type="match status" value="2"/>
</dbReference>
<proteinExistence type="predicted"/>
<name>D5U7P3_BRAM5</name>
<dbReference type="STRING" id="526224.Bmur_2772"/>
<dbReference type="AlphaFoldDB" id="D5U7P3"/>
<protein>
    <submittedName>
        <fullName evidence="2">Putative transcriptional regulator, Crp/Fnr family</fullName>
    </submittedName>
</protein>
<dbReference type="Pfam" id="PF00027">
    <property type="entry name" value="cNMP_binding"/>
    <property type="match status" value="2"/>
</dbReference>
<evidence type="ECO:0000259" key="1">
    <source>
        <dbReference type="Pfam" id="PF00027"/>
    </source>
</evidence>
<dbReference type="KEGG" id="brm:Bmur_2772"/>
<dbReference type="eggNOG" id="COG0664">
    <property type="taxonomic scope" value="Bacteria"/>
</dbReference>
<feature type="domain" description="Cyclic nucleotide-binding" evidence="1">
    <location>
        <begin position="7"/>
        <end position="88"/>
    </location>
</feature>
<evidence type="ECO:0000313" key="2">
    <source>
        <dbReference type="EMBL" id="ADG72839.1"/>
    </source>
</evidence>
<dbReference type="RefSeq" id="WP_013115175.1">
    <property type="nucleotide sequence ID" value="NC_014150.1"/>
</dbReference>
<gene>
    <name evidence="2" type="ordered locus">Bmur_2772</name>
</gene>
<dbReference type="HOGENOM" id="CLU_686383_0_0_12"/>
<dbReference type="OrthoDB" id="306380at2"/>
<dbReference type="InterPro" id="IPR014710">
    <property type="entry name" value="RmlC-like_jellyroll"/>
</dbReference>